<dbReference type="EMBL" id="JAESDN010000026">
    <property type="protein sequence ID" value="KAG7040373.1"/>
    <property type="molecule type" value="Genomic_DNA"/>
</dbReference>
<feature type="domain" description="Rhodopsin" evidence="2">
    <location>
        <begin position="9"/>
        <end position="84"/>
    </location>
</feature>
<protein>
    <submittedName>
        <fullName evidence="3">Integral membrane protein</fullName>
    </submittedName>
</protein>
<feature type="transmembrane region" description="Helical" evidence="1">
    <location>
        <begin position="6"/>
        <end position="23"/>
    </location>
</feature>
<gene>
    <name evidence="3" type="ORF">JMJ77_009834</name>
</gene>
<evidence type="ECO:0000256" key="1">
    <source>
        <dbReference type="SAM" id="Phobius"/>
    </source>
</evidence>
<dbReference type="Pfam" id="PF20684">
    <property type="entry name" value="Fung_rhodopsin"/>
    <property type="match status" value="1"/>
</dbReference>
<sequence length="115" mass="12670">MGTHLTGYVLDVLVCGLPLPWAWQHAAQKRSIYGVVFLFVLGNIVVAISISRLVSIINTAAGTYPTLDPSWYGYVPAVLATVENTNLVNKQRADTFDNSPSNVKWLTRIVKCGEY</sequence>
<organism evidence="3 4">
    <name type="scientific">Colletotrichum scovillei</name>
    <dbReference type="NCBI Taxonomy" id="1209932"/>
    <lineage>
        <taxon>Eukaryota</taxon>
        <taxon>Fungi</taxon>
        <taxon>Dikarya</taxon>
        <taxon>Ascomycota</taxon>
        <taxon>Pezizomycotina</taxon>
        <taxon>Sordariomycetes</taxon>
        <taxon>Hypocreomycetidae</taxon>
        <taxon>Glomerellales</taxon>
        <taxon>Glomerellaceae</taxon>
        <taxon>Colletotrichum</taxon>
        <taxon>Colletotrichum acutatum species complex</taxon>
    </lineage>
</organism>
<keyword evidence="1" id="KW-1133">Transmembrane helix</keyword>
<keyword evidence="1" id="KW-0812">Transmembrane</keyword>
<accession>A0A9P7QPX2</accession>
<evidence type="ECO:0000259" key="2">
    <source>
        <dbReference type="Pfam" id="PF20684"/>
    </source>
</evidence>
<dbReference type="Proteomes" id="UP000699042">
    <property type="component" value="Unassembled WGS sequence"/>
</dbReference>
<keyword evidence="4" id="KW-1185">Reference proteome</keyword>
<comment type="caution">
    <text evidence="3">The sequence shown here is derived from an EMBL/GenBank/DDBJ whole genome shotgun (WGS) entry which is preliminary data.</text>
</comment>
<feature type="transmembrane region" description="Helical" evidence="1">
    <location>
        <begin position="35"/>
        <end position="54"/>
    </location>
</feature>
<evidence type="ECO:0000313" key="4">
    <source>
        <dbReference type="Proteomes" id="UP000699042"/>
    </source>
</evidence>
<proteinExistence type="predicted"/>
<keyword evidence="1" id="KW-0472">Membrane</keyword>
<dbReference type="AlphaFoldDB" id="A0A9P7QPX2"/>
<evidence type="ECO:0000313" key="3">
    <source>
        <dbReference type="EMBL" id="KAG7040373.1"/>
    </source>
</evidence>
<reference evidence="3" key="1">
    <citation type="submission" date="2021-05" db="EMBL/GenBank/DDBJ databases">
        <title>Comparative genomics of three Colletotrichum scovillei strains and genetic complementation revealed genes involved fungal growth and virulence on chili pepper.</title>
        <authorList>
            <person name="Hsieh D.-K."/>
            <person name="Chuang S.-C."/>
            <person name="Chen C.-Y."/>
            <person name="Chao Y.-T."/>
            <person name="Lu M.-Y.J."/>
            <person name="Lee M.-H."/>
            <person name="Shih M.-C."/>
        </authorList>
    </citation>
    <scope>NUCLEOTIDE SEQUENCE</scope>
    <source>
        <strain evidence="3">Coll-153</strain>
    </source>
</reference>
<dbReference type="InterPro" id="IPR049326">
    <property type="entry name" value="Rhodopsin_dom_fungi"/>
</dbReference>
<name>A0A9P7QPX2_9PEZI</name>